<dbReference type="PROSITE" id="PS50932">
    <property type="entry name" value="HTH_LACI_2"/>
    <property type="match status" value="1"/>
</dbReference>
<dbReference type="EMBL" id="JAUQUB010000002">
    <property type="protein sequence ID" value="MDO7882755.1"/>
    <property type="molecule type" value="Genomic_DNA"/>
</dbReference>
<dbReference type="InterPro" id="IPR028082">
    <property type="entry name" value="Peripla_BP_I"/>
</dbReference>
<evidence type="ECO:0000259" key="4">
    <source>
        <dbReference type="PROSITE" id="PS50932"/>
    </source>
</evidence>
<organism evidence="5 6">
    <name type="scientific">Antiquaquibacter soli</name>
    <dbReference type="NCBI Taxonomy" id="3064523"/>
    <lineage>
        <taxon>Bacteria</taxon>
        <taxon>Bacillati</taxon>
        <taxon>Actinomycetota</taxon>
        <taxon>Actinomycetes</taxon>
        <taxon>Micrococcales</taxon>
        <taxon>Microbacteriaceae</taxon>
        <taxon>Antiquaquibacter</taxon>
    </lineage>
</organism>
<dbReference type="SUPFAM" id="SSF53822">
    <property type="entry name" value="Periplasmic binding protein-like I"/>
    <property type="match status" value="1"/>
</dbReference>
<dbReference type="GO" id="GO:0003677">
    <property type="term" value="F:DNA binding"/>
    <property type="evidence" value="ECO:0007669"/>
    <property type="project" value="UniProtKB-KW"/>
</dbReference>
<keyword evidence="6" id="KW-1185">Reference proteome</keyword>
<dbReference type="CDD" id="cd01392">
    <property type="entry name" value="HTH_LacI"/>
    <property type="match status" value="1"/>
</dbReference>
<evidence type="ECO:0000256" key="2">
    <source>
        <dbReference type="ARBA" id="ARBA00023125"/>
    </source>
</evidence>
<dbReference type="Pfam" id="PF13377">
    <property type="entry name" value="Peripla_BP_3"/>
    <property type="match status" value="1"/>
</dbReference>
<proteinExistence type="predicted"/>
<dbReference type="PANTHER" id="PTHR30146">
    <property type="entry name" value="LACI-RELATED TRANSCRIPTIONAL REPRESSOR"/>
    <property type="match status" value="1"/>
</dbReference>
<dbReference type="InterPro" id="IPR046335">
    <property type="entry name" value="LacI/GalR-like_sensor"/>
</dbReference>
<protein>
    <submittedName>
        <fullName evidence="5">LacI family DNA-binding transcriptional regulator</fullName>
    </submittedName>
</protein>
<evidence type="ECO:0000256" key="3">
    <source>
        <dbReference type="ARBA" id="ARBA00023163"/>
    </source>
</evidence>
<accession>A0ABT9BP22</accession>
<dbReference type="InterPro" id="IPR000843">
    <property type="entry name" value="HTH_LacI"/>
</dbReference>
<reference evidence="5 6" key="1">
    <citation type="submission" date="2023-07" db="EMBL/GenBank/DDBJ databases">
        <title>Protaetiibacter sp. nov WY-16 isolated from soil.</title>
        <authorList>
            <person name="Liu B."/>
            <person name="Wan Y."/>
        </authorList>
    </citation>
    <scope>NUCLEOTIDE SEQUENCE [LARGE SCALE GENOMIC DNA]</scope>
    <source>
        <strain evidence="5 6">WY-16</strain>
    </source>
</reference>
<evidence type="ECO:0000313" key="5">
    <source>
        <dbReference type="EMBL" id="MDO7882755.1"/>
    </source>
</evidence>
<keyword evidence="1" id="KW-0805">Transcription regulation</keyword>
<gene>
    <name evidence="5" type="ORF">Q5716_11015</name>
</gene>
<name>A0ABT9BP22_9MICO</name>
<dbReference type="PANTHER" id="PTHR30146:SF109">
    <property type="entry name" value="HTH-TYPE TRANSCRIPTIONAL REGULATOR GALS"/>
    <property type="match status" value="1"/>
</dbReference>
<keyword evidence="2 5" id="KW-0238">DNA-binding</keyword>
<dbReference type="Pfam" id="PF00356">
    <property type="entry name" value="LacI"/>
    <property type="match status" value="1"/>
</dbReference>
<dbReference type="Proteomes" id="UP001241072">
    <property type="component" value="Unassembled WGS sequence"/>
</dbReference>
<comment type="caution">
    <text evidence="5">The sequence shown here is derived from an EMBL/GenBank/DDBJ whole genome shotgun (WGS) entry which is preliminary data.</text>
</comment>
<evidence type="ECO:0000256" key="1">
    <source>
        <dbReference type="ARBA" id="ARBA00023015"/>
    </source>
</evidence>
<dbReference type="SUPFAM" id="SSF47413">
    <property type="entry name" value="lambda repressor-like DNA-binding domains"/>
    <property type="match status" value="1"/>
</dbReference>
<dbReference type="Gene3D" id="1.10.260.40">
    <property type="entry name" value="lambda repressor-like DNA-binding domains"/>
    <property type="match status" value="1"/>
</dbReference>
<dbReference type="InterPro" id="IPR010982">
    <property type="entry name" value="Lambda_DNA-bd_dom_sf"/>
</dbReference>
<sequence length="341" mass="35949">MTESTRRVTIVDVAAHAGVSTAAASKVLRNAYGVSAQMRAKVESAIEELGYRPLASARGMRGKTFTIGVLVSDLHNPFFALLVDGMAEVVEASGYELLVGPGGASEAAQGRMIEAMADRQMDGLLLIAPVVESGALSAIAGRTPTVVIGRHGPADEYDTVAGDDLAGSAAIVDHLVSLGHERIAYLTHTDAANSDPRLPQRVRERGYREAMDARGLGDRIDVVPSQWSDAGGRATVRALLERAELPTAVHAGADVAAYGMLTELWDRGRSVPDEISVVGYDDTPTAALPPVSLTSVDQSGHEMGASAARLLLERFEGRTEAQHVLTSPTLIPRRTSGPPRA</sequence>
<feature type="domain" description="HTH lacI-type" evidence="4">
    <location>
        <begin position="8"/>
        <end position="62"/>
    </location>
</feature>
<dbReference type="SMART" id="SM00354">
    <property type="entry name" value="HTH_LACI"/>
    <property type="match status" value="1"/>
</dbReference>
<keyword evidence="3" id="KW-0804">Transcription</keyword>
<dbReference type="PROSITE" id="PS00356">
    <property type="entry name" value="HTH_LACI_1"/>
    <property type="match status" value="1"/>
</dbReference>
<evidence type="ECO:0000313" key="6">
    <source>
        <dbReference type="Proteomes" id="UP001241072"/>
    </source>
</evidence>
<dbReference type="RefSeq" id="WP_305003188.1">
    <property type="nucleotide sequence ID" value="NZ_JAUQUB010000002.1"/>
</dbReference>
<dbReference type="CDD" id="cd06267">
    <property type="entry name" value="PBP1_LacI_sugar_binding-like"/>
    <property type="match status" value="1"/>
</dbReference>
<dbReference type="Gene3D" id="3.40.50.2300">
    <property type="match status" value="2"/>
</dbReference>